<keyword evidence="2" id="KW-1185">Reference proteome</keyword>
<gene>
    <name evidence="1" type="ORF">KIPB_005910</name>
</gene>
<dbReference type="Proteomes" id="UP000265618">
    <property type="component" value="Unassembled WGS sequence"/>
</dbReference>
<organism evidence="1 2">
    <name type="scientific">Kipferlia bialata</name>
    <dbReference type="NCBI Taxonomy" id="797122"/>
    <lineage>
        <taxon>Eukaryota</taxon>
        <taxon>Metamonada</taxon>
        <taxon>Carpediemonas-like organisms</taxon>
        <taxon>Kipferlia</taxon>
    </lineage>
</organism>
<evidence type="ECO:0000313" key="1">
    <source>
        <dbReference type="EMBL" id="GIQ84424.1"/>
    </source>
</evidence>
<sequence length="111" mass="12754">MYVGVTRCVFIPPLTTSASNVLSLLLYTHLPLTPKTKATPTYGVYMRRVAAVKEQYAEDPSGMMIMLEPVLEQFRRDHAVTHAEHQEYLEILRSRLRPDDEEGQMDFLVEV</sequence>
<accession>A0A9K3CZ89</accession>
<evidence type="ECO:0000313" key="2">
    <source>
        <dbReference type="Proteomes" id="UP000265618"/>
    </source>
</evidence>
<dbReference type="AlphaFoldDB" id="A0A9K3CZ89"/>
<proteinExistence type="predicted"/>
<reference evidence="1 2" key="1">
    <citation type="journal article" date="2018" name="PLoS ONE">
        <title>The draft genome of Kipferlia bialata reveals reductive genome evolution in fornicate parasites.</title>
        <authorList>
            <person name="Tanifuji G."/>
            <person name="Takabayashi S."/>
            <person name="Kume K."/>
            <person name="Takagi M."/>
            <person name="Nakayama T."/>
            <person name="Kamikawa R."/>
            <person name="Inagaki Y."/>
            <person name="Hashimoto T."/>
        </authorList>
    </citation>
    <scope>NUCLEOTIDE SEQUENCE [LARGE SCALE GENOMIC DNA]</scope>
    <source>
        <strain evidence="1">NY0173</strain>
    </source>
</reference>
<comment type="caution">
    <text evidence="1">The sequence shown here is derived from an EMBL/GenBank/DDBJ whole genome shotgun (WGS) entry which is preliminary data.</text>
</comment>
<dbReference type="EMBL" id="BDIP01001451">
    <property type="protein sequence ID" value="GIQ84424.1"/>
    <property type="molecule type" value="Genomic_DNA"/>
</dbReference>
<protein>
    <submittedName>
        <fullName evidence="1">Uncharacterized protein</fullName>
    </submittedName>
</protein>
<name>A0A9K3CZ89_9EUKA</name>